<protein>
    <submittedName>
        <fullName evidence="2">IS5 family transposase</fullName>
    </submittedName>
</protein>
<evidence type="ECO:0000313" key="3">
    <source>
        <dbReference type="Proteomes" id="UP001168423"/>
    </source>
</evidence>
<dbReference type="PANTHER" id="PTHR30007:SF0">
    <property type="entry name" value="TRANSPOSASE"/>
    <property type="match status" value="1"/>
</dbReference>
<organism evidence="2 3">
    <name type="scientific">Methanoculleus methanifontis</name>
    <dbReference type="NCBI Taxonomy" id="2584086"/>
    <lineage>
        <taxon>Archaea</taxon>
        <taxon>Methanobacteriati</taxon>
        <taxon>Methanobacteriota</taxon>
        <taxon>Stenosarchaea group</taxon>
        <taxon>Methanomicrobia</taxon>
        <taxon>Methanomicrobiales</taxon>
        <taxon>Methanomicrobiaceae</taxon>
        <taxon>Methanoculleus</taxon>
    </lineage>
</organism>
<name>A0ABT8M3P9_9EURY</name>
<evidence type="ECO:0000259" key="1">
    <source>
        <dbReference type="Pfam" id="PF01609"/>
    </source>
</evidence>
<comment type="caution">
    <text evidence="2">The sequence shown here is derived from an EMBL/GenBank/DDBJ whole genome shotgun (WGS) entry which is preliminary data.</text>
</comment>
<dbReference type="PANTHER" id="PTHR30007">
    <property type="entry name" value="PHP DOMAIN PROTEIN"/>
    <property type="match status" value="1"/>
</dbReference>
<gene>
    <name evidence="2" type="ORF">FGW20_08210</name>
</gene>
<dbReference type="NCBIfam" id="NF033580">
    <property type="entry name" value="transpos_IS5_3"/>
    <property type="match status" value="1"/>
</dbReference>
<feature type="domain" description="Transposase IS4-like" evidence="1">
    <location>
        <begin position="24"/>
        <end position="174"/>
    </location>
</feature>
<dbReference type="Pfam" id="PF01609">
    <property type="entry name" value="DDE_Tnp_1"/>
    <property type="match status" value="1"/>
</dbReference>
<dbReference type="InterPro" id="IPR002559">
    <property type="entry name" value="Transposase_11"/>
</dbReference>
<accession>A0ABT8M3P9</accession>
<reference evidence="2" key="1">
    <citation type="submission" date="2019-05" db="EMBL/GenBank/DDBJ databases">
        <title>Isolation and characterization of methanogens from the cold seep sediment at Four-Way Closure Ridge.</title>
        <authorList>
            <person name="You Y.-T."/>
            <person name="Chen S.-C."/>
            <person name="Zhang W.-L."/>
            <person name="Lai M.-C."/>
        </authorList>
    </citation>
    <scope>NUCLEOTIDE SEQUENCE</scope>
    <source>
        <strain evidence="2">FWC-SCC3</strain>
    </source>
</reference>
<dbReference type="Proteomes" id="UP001168423">
    <property type="component" value="Unassembled WGS sequence"/>
</dbReference>
<sequence length="180" mass="20879">MRVRDQEDRSLALCDRYQGYPGKKRGSIGYDGYKKVNGNKLSALVDRNGLPLACTVAPANVHDSRLYEPTLETFEIPEVQVRPRIISADAAYDAREIRQYNRKRGIKSNIPVNRRSRKQPKRGRPFGFDPELYKKRSAVERFFSWIEAFKKIVPRYERYEHSFMGLIHLACSIMIARVLG</sequence>
<evidence type="ECO:0000313" key="2">
    <source>
        <dbReference type="EMBL" id="MDN7013022.1"/>
    </source>
</evidence>
<dbReference type="EMBL" id="VCYI01000010">
    <property type="protein sequence ID" value="MDN7013022.1"/>
    <property type="molecule type" value="Genomic_DNA"/>
</dbReference>
<keyword evidence="3" id="KW-1185">Reference proteome</keyword>
<proteinExistence type="predicted"/>